<evidence type="ECO:0000313" key="3">
    <source>
        <dbReference type="Proteomes" id="UP000823388"/>
    </source>
</evidence>
<reference evidence="2" key="1">
    <citation type="submission" date="2020-05" db="EMBL/GenBank/DDBJ databases">
        <title>WGS assembly of Panicum virgatum.</title>
        <authorList>
            <person name="Lovell J.T."/>
            <person name="Jenkins J."/>
            <person name="Shu S."/>
            <person name="Juenger T.E."/>
            <person name="Schmutz J."/>
        </authorList>
    </citation>
    <scope>NUCLEOTIDE SEQUENCE</scope>
    <source>
        <strain evidence="2">AP13</strain>
    </source>
</reference>
<dbReference type="OrthoDB" id="663108at2759"/>
<proteinExistence type="predicted"/>
<gene>
    <name evidence="2" type="ORF">PVAP13_5KG467400</name>
</gene>
<accession>A0A8T0SVZ1</accession>
<evidence type="ECO:0000256" key="1">
    <source>
        <dbReference type="SAM" id="MobiDB-lite"/>
    </source>
</evidence>
<organism evidence="2 3">
    <name type="scientific">Panicum virgatum</name>
    <name type="common">Blackwell switchgrass</name>
    <dbReference type="NCBI Taxonomy" id="38727"/>
    <lineage>
        <taxon>Eukaryota</taxon>
        <taxon>Viridiplantae</taxon>
        <taxon>Streptophyta</taxon>
        <taxon>Embryophyta</taxon>
        <taxon>Tracheophyta</taxon>
        <taxon>Spermatophyta</taxon>
        <taxon>Magnoliopsida</taxon>
        <taxon>Liliopsida</taxon>
        <taxon>Poales</taxon>
        <taxon>Poaceae</taxon>
        <taxon>PACMAD clade</taxon>
        <taxon>Panicoideae</taxon>
        <taxon>Panicodae</taxon>
        <taxon>Paniceae</taxon>
        <taxon>Panicinae</taxon>
        <taxon>Panicum</taxon>
        <taxon>Panicum sect. Hiantes</taxon>
    </lineage>
</organism>
<dbReference type="PANTHER" id="PTHR34278">
    <property type="entry name" value="PROTEIN THI031, PUTATIVE-RELATED"/>
    <property type="match status" value="1"/>
</dbReference>
<feature type="region of interest" description="Disordered" evidence="1">
    <location>
        <begin position="38"/>
        <end position="80"/>
    </location>
</feature>
<name>A0A8T0SVZ1_PANVG</name>
<dbReference type="PANTHER" id="PTHR34278:SF11">
    <property type="entry name" value="OS01G0510200 PROTEIN"/>
    <property type="match status" value="1"/>
</dbReference>
<keyword evidence="3" id="KW-1185">Reference proteome</keyword>
<sequence length="110" mass="12000">MRREGRQHGWVFAVDRGLVDDPEGKKRRTRAGQVVEGTANGGGFVRAPRKPTNHSKPGVGRAYRGLVGKGEAGSGSRGRRRFEHDEVKMYHLEVQGAEDAAGDAYDLLDA</sequence>
<dbReference type="Proteomes" id="UP000823388">
    <property type="component" value="Chromosome 5K"/>
</dbReference>
<dbReference type="EMBL" id="CM029045">
    <property type="protein sequence ID" value="KAG2600356.1"/>
    <property type="molecule type" value="Genomic_DNA"/>
</dbReference>
<comment type="caution">
    <text evidence="2">The sequence shown here is derived from an EMBL/GenBank/DDBJ whole genome shotgun (WGS) entry which is preliminary data.</text>
</comment>
<feature type="compositionally biased region" description="Gly residues" evidence="1">
    <location>
        <begin position="67"/>
        <end position="76"/>
    </location>
</feature>
<protein>
    <submittedName>
        <fullName evidence="2">Uncharacterized protein</fullName>
    </submittedName>
</protein>
<evidence type="ECO:0000313" key="2">
    <source>
        <dbReference type="EMBL" id="KAG2600356.1"/>
    </source>
</evidence>
<dbReference type="AlphaFoldDB" id="A0A8T0SVZ1"/>